<protein>
    <submittedName>
        <fullName evidence="4">Amidohydrolase</fullName>
    </submittedName>
</protein>
<dbReference type="Proteomes" id="UP000253975">
    <property type="component" value="Unassembled WGS sequence"/>
</dbReference>
<dbReference type="Pfam" id="PF01546">
    <property type="entry name" value="Peptidase_M20"/>
    <property type="match status" value="1"/>
</dbReference>
<comment type="cofactor">
    <cofactor evidence="2">
        <name>Mn(2+)</name>
        <dbReference type="ChEBI" id="CHEBI:29035"/>
    </cofactor>
    <text evidence="2">The Mn(2+) ion enhances activity.</text>
</comment>
<dbReference type="GO" id="GO:0046872">
    <property type="term" value="F:metal ion binding"/>
    <property type="evidence" value="ECO:0007669"/>
    <property type="project" value="UniProtKB-KW"/>
</dbReference>
<evidence type="ECO:0000313" key="5">
    <source>
        <dbReference type="Proteomes" id="UP000253975"/>
    </source>
</evidence>
<dbReference type="InterPro" id="IPR002933">
    <property type="entry name" value="Peptidase_M20"/>
</dbReference>
<gene>
    <name evidence="4" type="ORF">C1881_05570</name>
</gene>
<keyword evidence="1 4" id="KW-0378">Hydrolase</keyword>
<dbReference type="Gene3D" id="3.30.70.360">
    <property type="match status" value="1"/>
</dbReference>
<evidence type="ECO:0000259" key="3">
    <source>
        <dbReference type="Pfam" id="PF07687"/>
    </source>
</evidence>
<feature type="binding site" evidence="2">
    <location>
        <position position="111"/>
    </location>
    <ligand>
        <name>Mn(2+)</name>
        <dbReference type="ChEBI" id="CHEBI:29035"/>
        <label>2</label>
    </ligand>
</feature>
<keyword evidence="2" id="KW-0464">Manganese</keyword>
<sequence>MPEIGLETPNTSAYIQSELTKLDIPFHTIINGSGVVGTIGEGEPCLMLRSDIDGLPMAEESGEEFASINGNMHACGHDMHAATLLGAAHILKAHESELKGTVKLFFQPGEEGYNGSDEAIAEGVLENPHVDRAFAMHVVSTVPTGVIVYGERPMAAAYNWKIVVEGVAGHGSMPDSCVDPITAAAHVHIGLQEILAREISPMSELVITCGAFNAGDAGNAIPQSATMQGTIRVFDKKTEELAKKRITEIASGIAQTYRCAATTTFGRPSPAVFNDKEFMEQCVEYAKQTLPQAQLYGGAHGMGSEDFGSISQACTANYMMIGAAAGPLNECYGQHNPHVRFDENALPMSSALYASVAMNWLSDNAK</sequence>
<feature type="binding site" evidence="2">
    <location>
        <position position="335"/>
    </location>
    <ligand>
        <name>Mn(2+)</name>
        <dbReference type="ChEBI" id="CHEBI:29035"/>
        <label>2</label>
    </ligand>
</feature>
<dbReference type="GO" id="GO:0019877">
    <property type="term" value="P:diaminopimelate biosynthetic process"/>
    <property type="evidence" value="ECO:0007669"/>
    <property type="project" value="UniProtKB-ARBA"/>
</dbReference>
<dbReference type="NCBIfam" id="TIGR01891">
    <property type="entry name" value="amidohydrolases"/>
    <property type="match status" value="1"/>
</dbReference>
<dbReference type="SUPFAM" id="SSF55031">
    <property type="entry name" value="Bacterial exopeptidase dimerisation domain"/>
    <property type="match status" value="1"/>
</dbReference>
<reference evidence="4 5" key="1">
    <citation type="journal article" date="2018" name="Elife">
        <title>Discovery and characterization of a prevalent human gut bacterial enzyme sufficient for the inactivation of a family of plant toxins.</title>
        <authorList>
            <person name="Koppel N."/>
            <person name="Bisanz J.E."/>
            <person name="Pandelia M.E."/>
            <person name="Turnbaugh P.J."/>
            <person name="Balskus E.P."/>
        </authorList>
    </citation>
    <scope>NUCLEOTIDE SEQUENCE [LARGE SCALE GENOMIC DNA]</scope>
    <source>
        <strain evidence="4 5">OB21 GAM31</strain>
    </source>
</reference>
<proteinExistence type="predicted"/>
<keyword evidence="2" id="KW-0479">Metal-binding</keyword>
<feature type="binding site" evidence="2">
    <location>
        <position position="77"/>
    </location>
    <ligand>
        <name>Mn(2+)</name>
        <dbReference type="ChEBI" id="CHEBI:29035"/>
        <label>2</label>
    </ligand>
</feature>
<dbReference type="EMBL" id="PPTO01000007">
    <property type="protein sequence ID" value="RDB58771.1"/>
    <property type="molecule type" value="Genomic_DNA"/>
</dbReference>
<dbReference type="Gene3D" id="3.40.630.10">
    <property type="entry name" value="Zn peptidases"/>
    <property type="match status" value="1"/>
</dbReference>
<feature type="binding site" evidence="2">
    <location>
        <position position="137"/>
    </location>
    <ligand>
        <name>Mn(2+)</name>
        <dbReference type="ChEBI" id="CHEBI:29035"/>
        <label>2</label>
    </ligand>
</feature>
<dbReference type="SUPFAM" id="SSF53187">
    <property type="entry name" value="Zn-dependent exopeptidases"/>
    <property type="match status" value="1"/>
</dbReference>
<evidence type="ECO:0000256" key="2">
    <source>
        <dbReference type="PIRSR" id="PIRSR005962-1"/>
    </source>
</evidence>
<dbReference type="InterPro" id="IPR017439">
    <property type="entry name" value="Amidohydrolase"/>
</dbReference>
<feature type="domain" description="Peptidase M20 dimerisation" evidence="3">
    <location>
        <begin position="159"/>
        <end position="252"/>
    </location>
</feature>
<dbReference type="GO" id="GO:0050118">
    <property type="term" value="F:N-acetyldiaminopimelate deacetylase activity"/>
    <property type="evidence" value="ECO:0007669"/>
    <property type="project" value="UniProtKB-ARBA"/>
</dbReference>
<dbReference type="InterPro" id="IPR011650">
    <property type="entry name" value="Peptidase_M20_dimer"/>
</dbReference>
<accession>A0A369LGM0</accession>
<organism evidence="4 5">
    <name type="scientific">Slackia isoflavoniconvertens</name>
    <dbReference type="NCBI Taxonomy" id="572010"/>
    <lineage>
        <taxon>Bacteria</taxon>
        <taxon>Bacillati</taxon>
        <taxon>Actinomycetota</taxon>
        <taxon>Coriobacteriia</taxon>
        <taxon>Eggerthellales</taxon>
        <taxon>Eggerthellaceae</taxon>
        <taxon>Slackia</taxon>
    </lineage>
</organism>
<dbReference type="PANTHER" id="PTHR11014">
    <property type="entry name" value="PEPTIDASE M20 FAMILY MEMBER"/>
    <property type="match status" value="1"/>
</dbReference>
<dbReference type="CDD" id="cd03886">
    <property type="entry name" value="M20_Acy1"/>
    <property type="match status" value="1"/>
</dbReference>
<dbReference type="PIRSF" id="PIRSF005962">
    <property type="entry name" value="Pept_M20D_amidohydro"/>
    <property type="match status" value="1"/>
</dbReference>
<evidence type="ECO:0000313" key="4">
    <source>
        <dbReference type="EMBL" id="RDB58771.1"/>
    </source>
</evidence>
<dbReference type="FunFam" id="3.30.70.360:FF:000001">
    <property type="entry name" value="N-acetyldiaminopimelate deacetylase"/>
    <property type="match status" value="1"/>
</dbReference>
<dbReference type="InterPro" id="IPR036264">
    <property type="entry name" value="Bact_exopeptidase_dim_dom"/>
</dbReference>
<dbReference type="PANTHER" id="PTHR11014:SF63">
    <property type="entry name" value="METALLOPEPTIDASE, PUTATIVE (AFU_ORTHOLOGUE AFUA_6G09600)-RELATED"/>
    <property type="match status" value="1"/>
</dbReference>
<dbReference type="Pfam" id="PF07687">
    <property type="entry name" value="M20_dimer"/>
    <property type="match status" value="1"/>
</dbReference>
<dbReference type="AlphaFoldDB" id="A0A369LGM0"/>
<comment type="caution">
    <text evidence="4">The sequence shown here is derived from an EMBL/GenBank/DDBJ whole genome shotgun (WGS) entry which is preliminary data.</text>
</comment>
<evidence type="ECO:0000256" key="1">
    <source>
        <dbReference type="ARBA" id="ARBA00022801"/>
    </source>
</evidence>
<feature type="binding site" evidence="2">
    <location>
        <position position="75"/>
    </location>
    <ligand>
        <name>Mn(2+)</name>
        <dbReference type="ChEBI" id="CHEBI:29035"/>
        <label>2</label>
    </ligand>
</feature>
<name>A0A369LGM0_9ACTN</name>